<dbReference type="RefSeq" id="WP_168727862.1">
    <property type="nucleotide sequence ID" value="NZ_CP051298.1"/>
</dbReference>
<reference evidence="2 3" key="1">
    <citation type="submission" date="2020-05" db="EMBL/GenBank/DDBJ databases">
        <title>Complete genome sequence of Alicycliphilus denitrificans DP3.</title>
        <authorList>
            <person name="Chen X."/>
        </authorList>
    </citation>
    <scope>NUCLEOTIDE SEQUENCE [LARGE SCALE GENOMIC DNA]</scope>
    <source>
        <strain evidence="2 3">DP3</strain>
    </source>
</reference>
<dbReference type="InterPro" id="IPR029060">
    <property type="entry name" value="PIN-like_dom_sf"/>
</dbReference>
<dbReference type="AlphaFoldDB" id="A0A858ZTP2"/>
<dbReference type="InterPro" id="IPR002716">
    <property type="entry name" value="PIN_dom"/>
</dbReference>
<dbReference type="Pfam" id="PF01850">
    <property type="entry name" value="PIN"/>
    <property type="match status" value="1"/>
</dbReference>
<protein>
    <submittedName>
        <fullName evidence="2">PIN domain-containing protein</fullName>
    </submittedName>
</protein>
<proteinExistence type="predicted"/>
<dbReference type="SUPFAM" id="SSF88723">
    <property type="entry name" value="PIN domain-like"/>
    <property type="match status" value="1"/>
</dbReference>
<dbReference type="EMBL" id="CP051298">
    <property type="protein sequence ID" value="QKD44107.1"/>
    <property type="molecule type" value="Genomic_DNA"/>
</dbReference>
<feature type="domain" description="PIN" evidence="1">
    <location>
        <begin position="9"/>
        <end position="135"/>
    </location>
</feature>
<accession>A0A858ZTP2</accession>
<dbReference type="Proteomes" id="UP000500755">
    <property type="component" value="Chromosome"/>
</dbReference>
<evidence type="ECO:0000313" key="3">
    <source>
        <dbReference type="Proteomes" id="UP000500755"/>
    </source>
</evidence>
<dbReference type="Gene3D" id="3.40.50.1010">
    <property type="entry name" value="5'-nuclease"/>
    <property type="match status" value="1"/>
</dbReference>
<evidence type="ECO:0000313" key="2">
    <source>
        <dbReference type="EMBL" id="QKD44107.1"/>
    </source>
</evidence>
<evidence type="ECO:0000259" key="1">
    <source>
        <dbReference type="Pfam" id="PF01850"/>
    </source>
</evidence>
<name>A0A858ZTP2_9BURK</name>
<organism evidence="2 3">
    <name type="scientific">Alicycliphilus denitrificans</name>
    <dbReference type="NCBI Taxonomy" id="179636"/>
    <lineage>
        <taxon>Bacteria</taxon>
        <taxon>Pseudomonadati</taxon>
        <taxon>Pseudomonadota</taxon>
        <taxon>Betaproteobacteria</taxon>
        <taxon>Burkholderiales</taxon>
        <taxon>Comamonadaceae</taxon>
        <taxon>Alicycliphilus</taxon>
    </lineage>
</organism>
<sequence length="182" mass="20114">MASGKPLFYWDTVCLIAWITDEKRPDPAEMAGLAEVVDMVDRGKATIITSVLWRAEVLTGSMTQAQRRRLEQAFDPRSLIEVGINSRVMALAGEIRDFQRNSKKKDVMKNVRVPDAIHLASAIYYEATEFHTFDGAVASGQKGKLLTLDGNVAGHRLKICTPKAEQLRLEFPPADSAPEAGE</sequence>
<gene>
    <name evidence="2" type="ORF">HF896_10965</name>
</gene>